<gene>
    <name evidence="4" type="primary">Ccl4_1</name>
    <name evidence="4" type="ORF">PSOCRE_R03643</name>
</gene>
<dbReference type="GO" id="GO:0048245">
    <property type="term" value="P:eosinophil chemotaxis"/>
    <property type="evidence" value="ECO:0007669"/>
    <property type="project" value="TreeGrafter"/>
</dbReference>
<dbReference type="Proteomes" id="UP000587472">
    <property type="component" value="Unassembled WGS sequence"/>
</dbReference>
<protein>
    <submittedName>
        <fullName evidence="4">CCL4 protein</fullName>
    </submittedName>
</protein>
<comment type="caution">
    <text evidence="4">The sequence shown here is derived from an EMBL/GenBank/DDBJ whole genome shotgun (WGS) entry which is preliminary data.</text>
</comment>
<dbReference type="GO" id="GO:0006954">
    <property type="term" value="P:inflammatory response"/>
    <property type="evidence" value="ECO:0007669"/>
    <property type="project" value="TreeGrafter"/>
</dbReference>
<dbReference type="InterPro" id="IPR039809">
    <property type="entry name" value="Chemokine_b/g/d"/>
</dbReference>
<feature type="chain" id="PRO_5029659541" evidence="2">
    <location>
        <begin position="23"/>
        <end position="96"/>
    </location>
</feature>
<feature type="domain" description="Chemokine interleukin-8-like" evidence="3">
    <location>
        <begin position="29"/>
        <end position="89"/>
    </location>
</feature>
<dbReference type="GO" id="GO:0005615">
    <property type="term" value="C:extracellular space"/>
    <property type="evidence" value="ECO:0007669"/>
    <property type="project" value="UniProtKB-KW"/>
</dbReference>
<organism evidence="4 5">
    <name type="scientific">Psophia crepitans</name>
    <name type="common">common trumpeter</name>
    <dbReference type="NCBI Taxonomy" id="54359"/>
    <lineage>
        <taxon>Eukaryota</taxon>
        <taxon>Metazoa</taxon>
        <taxon>Chordata</taxon>
        <taxon>Craniata</taxon>
        <taxon>Vertebrata</taxon>
        <taxon>Euteleostomi</taxon>
        <taxon>Archelosauria</taxon>
        <taxon>Archosauria</taxon>
        <taxon>Dinosauria</taxon>
        <taxon>Saurischia</taxon>
        <taxon>Theropoda</taxon>
        <taxon>Coelurosauria</taxon>
        <taxon>Aves</taxon>
        <taxon>Neognathae</taxon>
        <taxon>Neoaves</taxon>
        <taxon>Gruiformes</taxon>
        <taxon>Psophiidae</taxon>
        <taxon>Psophia</taxon>
    </lineage>
</organism>
<evidence type="ECO:0000259" key="3">
    <source>
        <dbReference type="SMART" id="SM00199"/>
    </source>
</evidence>
<feature type="signal peptide" evidence="2">
    <location>
        <begin position="1"/>
        <end position="22"/>
    </location>
</feature>
<evidence type="ECO:0000256" key="1">
    <source>
        <dbReference type="ARBA" id="ARBA00022514"/>
    </source>
</evidence>
<evidence type="ECO:0000313" key="5">
    <source>
        <dbReference type="Proteomes" id="UP000587472"/>
    </source>
</evidence>
<feature type="non-terminal residue" evidence="4">
    <location>
        <position position="1"/>
    </location>
</feature>
<keyword evidence="5" id="KW-1185">Reference proteome</keyword>
<accession>A0A7K9WZ14</accession>
<dbReference type="Pfam" id="PF00048">
    <property type="entry name" value="IL8"/>
    <property type="match status" value="1"/>
</dbReference>
<dbReference type="CDD" id="cd00169">
    <property type="entry name" value="Chemokine"/>
    <property type="match status" value="1"/>
</dbReference>
<evidence type="ECO:0000313" key="4">
    <source>
        <dbReference type="EMBL" id="NXI90200.1"/>
    </source>
</evidence>
<dbReference type="GO" id="GO:0030335">
    <property type="term" value="P:positive regulation of cell migration"/>
    <property type="evidence" value="ECO:0007669"/>
    <property type="project" value="TreeGrafter"/>
</dbReference>
<keyword evidence="2" id="KW-0732">Signal</keyword>
<dbReference type="SUPFAM" id="SSF54117">
    <property type="entry name" value="Interleukin 8-like chemokines"/>
    <property type="match status" value="1"/>
</dbReference>
<dbReference type="PANTHER" id="PTHR12015">
    <property type="entry name" value="SMALL INDUCIBLE CYTOKINE A"/>
    <property type="match status" value="1"/>
</dbReference>
<dbReference type="EMBL" id="VWZZ01000594">
    <property type="protein sequence ID" value="NXI90200.1"/>
    <property type="molecule type" value="Genomic_DNA"/>
</dbReference>
<feature type="non-terminal residue" evidence="4">
    <location>
        <position position="96"/>
    </location>
</feature>
<dbReference type="GO" id="GO:0008009">
    <property type="term" value="F:chemokine activity"/>
    <property type="evidence" value="ECO:0007669"/>
    <property type="project" value="InterPro"/>
</dbReference>
<keyword evidence="1" id="KW-0202">Cytokine</keyword>
<evidence type="ECO:0000256" key="2">
    <source>
        <dbReference type="SAM" id="SignalP"/>
    </source>
</evidence>
<dbReference type="InterPro" id="IPR001811">
    <property type="entry name" value="Chemokine_IL8-like_dom"/>
</dbReference>
<sequence>MKVFSLAMVTLLLMSLWTGSQGISFRSPSSRCCYKNMFYWKKIPVTFIRSYRKTPSHCSYKAVHVELLKGKKYCVDPEQAWFQQYLQEKESPRTST</sequence>
<dbReference type="SMART" id="SM00199">
    <property type="entry name" value="SCY"/>
    <property type="match status" value="1"/>
</dbReference>
<dbReference type="InterPro" id="IPR036048">
    <property type="entry name" value="Interleukin_8-like_sf"/>
</dbReference>
<dbReference type="Gene3D" id="2.40.50.40">
    <property type="match status" value="1"/>
</dbReference>
<dbReference type="GO" id="GO:0061844">
    <property type="term" value="P:antimicrobial humoral immune response mediated by antimicrobial peptide"/>
    <property type="evidence" value="ECO:0007669"/>
    <property type="project" value="TreeGrafter"/>
</dbReference>
<dbReference type="GO" id="GO:0070098">
    <property type="term" value="P:chemokine-mediated signaling pathway"/>
    <property type="evidence" value="ECO:0007669"/>
    <property type="project" value="TreeGrafter"/>
</dbReference>
<dbReference type="PANTHER" id="PTHR12015:SF5">
    <property type="entry name" value="C-C MOTIF CHEMOKINE 1"/>
    <property type="match status" value="1"/>
</dbReference>
<proteinExistence type="predicted"/>
<dbReference type="GO" id="GO:0048020">
    <property type="term" value="F:CCR chemokine receptor binding"/>
    <property type="evidence" value="ECO:0007669"/>
    <property type="project" value="TreeGrafter"/>
</dbReference>
<dbReference type="AlphaFoldDB" id="A0A7K9WZ14"/>
<reference evidence="4 5" key="1">
    <citation type="submission" date="2019-09" db="EMBL/GenBank/DDBJ databases">
        <title>Bird 10,000 Genomes (B10K) Project - Family phase.</title>
        <authorList>
            <person name="Zhang G."/>
        </authorList>
    </citation>
    <scope>NUCLEOTIDE SEQUENCE [LARGE SCALE GENOMIC DNA]</scope>
    <source>
        <strain evidence="4">B10K-DU-001-60</strain>
        <tissue evidence="4">Muscle</tissue>
    </source>
</reference>
<name>A0A7K9WZ14_9GRUI</name>